<evidence type="ECO:0000313" key="1">
    <source>
        <dbReference type="EMBL" id="KAG8454254.1"/>
    </source>
</evidence>
<dbReference type="EMBL" id="JAACNH010000001">
    <property type="protein sequence ID" value="KAG8454254.1"/>
    <property type="molecule type" value="Genomic_DNA"/>
</dbReference>
<sequence length="76" mass="8657">MKSAKNIKATRWGTSLLGGNLLSLDWKSYLKNVFMASITVGKTHRIGLLGPQSGVRLLSRYMHRMHKITLYVNHIF</sequence>
<dbReference type="Proteomes" id="UP000812440">
    <property type="component" value="Chromosome 1"/>
</dbReference>
<reference evidence="1" key="1">
    <citation type="thesis" date="2020" institute="ProQuest LLC" country="789 East Eisenhower Parkway, Ann Arbor, MI, USA">
        <title>Comparative Genomics and Chromosome Evolution.</title>
        <authorList>
            <person name="Mudd A.B."/>
        </authorList>
    </citation>
    <scope>NUCLEOTIDE SEQUENCE</scope>
    <source>
        <strain evidence="1">Female2</strain>
        <tissue evidence="1">Blood</tissue>
    </source>
</reference>
<dbReference type="AlphaFoldDB" id="A0A8T2KEE7"/>
<proteinExistence type="predicted"/>
<evidence type="ECO:0000313" key="2">
    <source>
        <dbReference type="Proteomes" id="UP000812440"/>
    </source>
</evidence>
<protein>
    <submittedName>
        <fullName evidence="1">Uncharacterized protein</fullName>
    </submittedName>
</protein>
<accession>A0A8T2KEE7</accession>
<organism evidence="1 2">
    <name type="scientific">Hymenochirus boettgeri</name>
    <name type="common">Congo dwarf clawed frog</name>
    <dbReference type="NCBI Taxonomy" id="247094"/>
    <lineage>
        <taxon>Eukaryota</taxon>
        <taxon>Metazoa</taxon>
        <taxon>Chordata</taxon>
        <taxon>Craniata</taxon>
        <taxon>Vertebrata</taxon>
        <taxon>Euteleostomi</taxon>
        <taxon>Amphibia</taxon>
        <taxon>Batrachia</taxon>
        <taxon>Anura</taxon>
        <taxon>Pipoidea</taxon>
        <taxon>Pipidae</taxon>
        <taxon>Pipinae</taxon>
        <taxon>Hymenochirus</taxon>
    </lineage>
</organism>
<comment type="caution">
    <text evidence="1">The sequence shown here is derived from an EMBL/GenBank/DDBJ whole genome shotgun (WGS) entry which is preliminary data.</text>
</comment>
<name>A0A8T2KEE7_9PIPI</name>
<keyword evidence="2" id="KW-1185">Reference proteome</keyword>
<gene>
    <name evidence="1" type="ORF">GDO86_000771</name>
</gene>